<evidence type="ECO:0000313" key="1">
    <source>
        <dbReference type="EnsemblMetazoa" id="G6935.1:cds"/>
    </source>
</evidence>
<keyword evidence="2" id="KW-1185">Reference proteome</keyword>
<proteinExistence type="predicted"/>
<organism evidence="1 2">
    <name type="scientific">Magallana gigas</name>
    <name type="common">Pacific oyster</name>
    <name type="synonym">Crassostrea gigas</name>
    <dbReference type="NCBI Taxonomy" id="29159"/>
    <lineage>
        <taxon>Eukaryota</taxon>
        <taxon>Metazoa</taxon>
        <taxon>Spiralia</taxon>
        <taxon>Lophotrochozoa</taxon>
        <taxon>Mollusca</taxon>
        <taxon>Bivalvia</taxon>
        <taxon>Autobranchia</taxon>
        <taxon>Pteriomorphia</taxon>
        <taxon>Ostreida</taxon>
        <taxon>Ostreoidea</taxon>
        <taxon>Ostreidae</taxon>
        <taxon>Magallana</taxon>
    </lineage>
</organism>
<evidence type="ECO:0008006" key="3">
    <source>
        <dbReference type="Google" id="ProtNLM"/>
    </source>
</evidence>
<dbReference type="Proteomes" id="UP000005408">
    <property type="component" value="Unassembled WGS sequence"/>
</dbReference>
<name>A0A8W8NRW1_MAGGI</name>
<protein>
    <recommendedName>
        <fullName evidence="3">PiggyBac transposable element-derived protein 4 C-terminal zinc-ribbon domain-containing protein</fullName>
    </recommendedName>
</protein>
<dbReference type="EnsemblMetazoa" id="G6935.1">
    <property type="protein sequence ID" value="G6935.1:cds"/>
    <property type="gene ID" value="G6935"/>
</dbReference>
<dbReference type="AlphaFoldDB" id="A0A8W8NRW1"/>
<accession>A0A8W8NRW1</accession>
<evidence type="ECO:0000313" key="2">
    <source>
        <dbReference type="Proteomes" id="UP000005408"/>
    </source>
</evidence>
<reference evidence="1" key="1">
    <citation type="submission" date="2022-08" db="UniProtKB">
        <authorList>
            <consortium name="EnsemblMetazoa"/>
        </authorList>
    </citation>
    <scope>IDENTIFICATION</scope>
    <source>
        <strain evidence="1">05x7-T-G4-1.051#20</strain>
    </source>
</reference>
<sequence length="196" mass="22595">MDGETTNHRLVLNPGNVKRNCVYCRQMGFRFACGNSKTSYYRCEEFGELHPNHPKDTVKRAVVASVVQTLPDGVIRCHNFEPGYSKKMCIVCRETVPTNVDAYPRGRHRQSKFEAIKEVTNENTLVYHQLVPHPGYMKKTCAYCRDHGIRFASGCPKTSYYRCDLCQVALCRPSVSDCFVNWHKDRKEGKFYIPPF</sequence>